<protein>
    <submittedName>
        <fullName evidence="2">Uncharacterized protein</fullName>
    </submittedName>
</protein>
<accession>A0ABQ5KLW3</accession>
<evidence type="ECO:0000313" key="2">
    <source>
        <dbReference type="EMBL" id="GKT32309.1"/>
    </source>
</evidence>
<evidence type="ECO:0000256" key="1">
    <source>
        <dbReference type="SAM" id="MobiDB-lite"/>
    </source>
</evidence>
<keyword evidence="3" id="KW-1185">Reference proteome</keyword>
<comment type="caution">
    <text evidence="2">The sequence shown here is derived from an EMBL/GenBank/DDBJ whole genome shotgun (WGS) entry which is preliminary data.</text>
</comment>
<dbReference type="EMBL" id="BQXS01009968">
    <property type="protein sequence ID" value="GKT32309.1"/>
    <property type="molecule type" value="Genomic_DNA"/>
</dbReference>
<sequence length="509" mass="55004">MTSSISKDKAYKTIFLNSKESEFHEQNCAFTISTVTAIKKTVVPKPTIFLAGTNAIAENSKIYLLISKDNGHTVSISTSLEIDKRQGAIILCPYGSNALLFAHSVSERTLYFVDISEDLSSLSLYELWNERSSCSFQDLPTQLQFYSPSTIALMAQSRLILFSVDTSKNIRKDRPSHFFIDAPGTIDWFSTLIHPRCANDSVLLLYSTNGYLYSLPLPYDGVSPLLLRSPAYQACKECRYAQMMPYDSDLFMAMSGGEIVRILLDGDMTLGTDLTLSPASPSIEGATSKPPLSSSGKGKEVAKPSTKTLSSSTEMNPRGVVRFSLPIFSARPFSAIAFSTLYSMVALSFTDNVHVLLLPSITAHDRDLIRSKCDGITCTHGLGSLISGSSSAMPSTHAYGTSSTPISPSSISSTGTFSSASVITPSLMTPSSAKYTTPLSLSHRSTMAGCCCCPITKKAILLSSYIVKGVTSLAWSETDPFSLCIANDDGKCWCIRLGDAVYTVMGAED</sequence>
<gene>
    <name evidence="2" type="ORF">ADUPG1_006491</name>
</gene>
<organism evidence="2 3">
    <name type="scientific">Aduncisulcus paluster</name>
    <dbReference type="NCBI Taxonomy" id="2918883"/>
    <lineage>
        <taxon>Eukaryota</taxon>
        <taxon>Metamonada</taxon>
        <taxon>Carpediemonas-like organisms</taxon>
        <taxon>Aduncisulcus</taxon>
    </lineage>
</organism>
<name>A0ABQ5KLW3_9EUKA</name>
<dbReference type="Proteomes" id="UP001057375">
    <property type="component" value="Unassembled WGS sequence"/>
</dbReference>
<proteinExistence type="predicted"/>
<reference evidence="2" key="1">
    <citation type="submission" date="2022-03" db="EMBL/GenBank/DDBJ databases">
        <title>Draft genome sequence of Aduncisulcus paluster, a free-living microaerophilic Fornicata.</title>
        <authorList>
            <person name="Yuyama I."/>
            <person name="Kume K."/>
            <person name="Tamura T."/>
            <person name="Inagaki Y."/>
            <person name="Hashimoto T."/>
        </authorList>
    </citation>
    <scope>NUCLEOTIDE SEQUENCE</scope>
    <source>
        <strain evidence="2">NY0171</strain>
    </source>
</reference>
<feature type="region of interest" description="Disordered" evidence="1">
    <location>
        <begin position="281"/>
        <end position="313"/>
    </location>
</feature>
<evidence type="ECO:0000313" key="3">
    <source>
        <dbReference type="Proteomes" id="UP001057375"/>
    </source>
</evidence>